<dbReference type="GO" id="GO:0004730">
    <property type="term" value="F:pseudouridylate synthase activity"/>
    <property type="evidence" value="ECO:0007669"/>
    <property type="project" value="InterPro"/>
</dbReference>
<dbReference type="KEGG" id="cbol:CGC65_07790"/>
<dbReference type="GO" id="GO:0005737">
    <property type="term" value="C:cytoplasm"/>
    <property type="evidence" value="ECO:0007669"/>
    <property type="project" value="TreeGrafter"/>
</dbReference>
<reference evidence="1 2" key="1">
    <citation type="submission" date="2018-08" db="EMBL/GenBank/DDBJ databases">
        <title>A genome reference for cultivated species of the human gut microbiota.</title>
        <authorList>
            <person name="Zou Y."/>
            <person name="Xue W."/>
            <person name="Luo G."/>
        </authorList>
    </citation>
    <scope>NUCLEOTIDE SEQUENCE [LARGE SCALE GENOMIC DNA]</scope>
    <source>
        <strain evidence="1 2">AF14-18</strain>
    </source>
</reference>
<dbReference type="PANTHER" id="PTHR42909:SF1">
    <property type="entry name" value="CARBOHYDRATE KINASE PFKB DOMAIN-CONTAINING PROTEIN"/>
    <property type="match status" value="1"/>
</dbReference>
<evidence type="ECO:0000313" key="1">
    <source>
        <dbReference type="EMBL" id="RGV72856.1"/>
    </source>
</evidence>
<dbReference type="GeneID" id="23116799"/>
<sequence>MKYLIETALLTHGLRSLTNNYLLENWTLPEALIAWIYKGEIKIGTITKYLSFRTEAQSAIRIDCSILENALKNGVSGALTASGTMAVCKKLGIPAAVTCGMGGIGEIKGEELCPDLPALAEIPIILISTGPKDMLERKATVSWLTSHGVQVIGANRGFCTGYLFHGEPVKLQGVLRSAGCRTKAGMPEGELCPPLLIINEIPEKLRVSDRQILTEAIIEGKRAEQEGRYYHPAANGKIDEMTNGYSSEIQLASLLDNARLAGQIESSR</sequence>
<dbReference type="InterPro" id="IPR007342">
    <property type="entry name" value="PsuG"/>
</dbReference>
<dbReference type="RefSeq" id="WP_002569965.1">
    <property type="nucleotide sequence ID" value="NZ_BAABZS010000001.1"/>
</dbReference>
<dbReference type="InterPro" id="IPR022830">
    <property type="entry name" value="Indigdn_synthA-like"/>
</dbReference>
<dbReference type="Gene3D" id="3.40.1790.10">
    <property type="entry name" value="Indigoidine synthase domain"/>
    <property type="match status" value="1"/>
</dbReference>
<evidence type="ECO:0000313" key="2">
    <source>
        <dbReference type="Proteomes" id="UP000284543"/>
    </source>
</evidence>
<protein>
    <submittedName>
        <fullName evidence="1">Uncharacterized protein</fullName>
    </submittedName>
</protein>
<name>A0A412YYZ0_9FIRM</name>
<dbReference type="Proteomes" id="UP000284543">
    <property type="component" value="Unassembled WGS sequence"/>
</dbReference>
<dbReference type="SUPFAM" id="SSF110581">
    <property type="entry name" value="Indigoidine synthase A-like"/>
    <property type="match status" value="1"/>
</dbReference>
<accession>A0A412YYZ0</accession>
<proteinExistence type="predicted"/>
<organism evidence="1 2">
    <name type="scientific">Enterocloster bolteae</name>
    <dbReference type="NCBI Taxonomy" id="208479"/>
    <lineage>
        <taxon>Bacteria</taxon>
        <taxon>Bacillati</taxon>
        <taxon>Bacillota</taxon>
        <taxon>Clostridia</taxon>
        <taxon>Lachnospirales</taxon>
        <taxon>Lachnospiraceae</taxon>
        <taxon>Enterocloster</taxon>
    </lineage>
</organism>
<dbReference type="GO" id="GO:0016798">
    <property type="term" value="F:hydrolase activity, acting on glycosyl bonds"/>
    <property type="evidence" value="ECO:0007669"/>
    <property type="project" value="TreeGrafter"/>
</dbReference>
<dbReference type="EMBL" id="QRZM01000012">
    <property type="protein sequence ID" value="RGV72856.1"/>
    <property type="molecule type" value="Genomic_DNA"/>
</dbReference>
<comment type="caution">
    <text evidence="1">The sequence shown here is derived from an EMBL/GenBank/DDBJ whole genome shotgun (WGS) entry which is preliminary data.</text>
</comment>
<dbReference type="Pfam" id="PF04227">
    <property type="entry name" value="Indigoidine_A"/>
    <property type="match status" value="1"/>
</dbReference>
<dbReference type="AlphaFoldDB" id="A0A412YYZ0"/>
<gene>
    <name evidence="1" type="ORF">DWW02_22910</name>
</gene>
<dbReference type="PANTHER" id="PTHR42909">
    <property type="entry name" value="ZGC:136858"/>
    <property type="match status" value="1"/>
</dbReference>